<dbReference type="Proteomes" id="UP000825935">
    <property type="component" value="Chromosome 14"/>
</dbReference>
<reference evidence="2" key="1">
    <citation type="submission" date="2021-08" db="EMBL/GenBank/DDBJ databases">
        <title>WGS assembly of Ceratopteris richardii.</title>
        <authorList>
            <person name="Marchant D.B."/>
            <person name="Chen G."/>
            <person name="Jenkins J."/>
            <person name="Shu S."/>
            <person name="Leebens-Mack J."/>
            <person name="Grimwood J."/>
            <person name="Schmutz J."/>
            <person name="Soltis P."/>
            <person name="Soltis D."/>
            <person name="Chen Z.-H."/>
        </authorList>
    </citation>
    <scope>NUCLEOTIDE SEQUENCE</scope>
    <source>
        <strain evidence="2">Whitten #5841</strain>
        <tissue evidence="2">Leaf</tissue>
    </source>
</reference>
<keyword evidence="3" id="KW-1185">Reference proteome</keyword>
<evidence type="ECO:0000256" key="1">
    <source>
        <dbReference type="SAM" id="MobiDB-lite"/>
    </source>
</evidence>
<protein>
    <submittedName>
        <fullName evidence="2">Uncharacterized protein</fullName>
    </submittedName>
</protein>
<comment type="caution">
    <text evidence="2">The sequence shown here is derived from an EMBL/GenBank/DDBJ whole genome shotgun (WGS) entry which is preliminary data.</text>
</comment>
<dbReference type="EMBL" id="CM035419">
    <property type="protein sequence ID" value="KAH7414755.1"/>
    <property type="molecule type" value="Genomic_DNA"/>
</dbReference>
<accession>A0A8T2T9C7</accession>
<gene>
    <name evidence="2" type="ORF">KP509_14G009200</name>
</gene>
<organism evidence="2 3">
    <name type="scientific">Ceratopteris richardii</name>
    <name type="common">Triangle waterfern</name>
    <dbReference type="NCBI Taxonomy" id="49495"/>
    <lineage>
        <taxon>Eukaryota</taxon>
        <taxon>Viridiplantae</taxon>
        <taxon>Streptophyta</taxon>
        <taxon>Embryophyta</taxon>
        <taxon>Tracheophyta</taxon>
        <taxon>Polypodiopsida</taxon>
        <taxon>Polypodiidae</taxon>
        <taxon>Polypodiales</taxon>
        <taxon>Pteridineae</taxon>
        <taxon>Pteridaceae</taxon>
        <taxon>Parkerioideae</taxon>
        <taxon>Ceratopteris</taxon>
    </lineage>
</organism>
<proteinExistence type="predicted"/>
<feature type="region of interest" description="Disordered" evidence="1">
    <location>
        <begin position="1"/>
        <end position="26"/>
    </location>
</feature>
<evidence type="ECO:0000313" key="2">
    <source>
        <dbReference type="EMBL" id="KAH7414755.1"/>
    </source>
</evidence>
<evidence type="ECO:0000313" key="3">
    <source>
        <dbReference type="Proteomes" id="UP000825935"/>
    </source>
</evidence>
<name>A0A8T2T9C7_CERRI</name>
<sequence>MPFRDSAPAFLRVSSDAKPSQSSRWEEEKHRGFCRAVLRRKGEKYIGEVGRRLVFFGLSCFGRPQLFWLYKRKRGKLFFYVVVSMKFGGSCFLFDSENK</sequence>
<dbReference type="AlphaFoldDB" id="A0A8T2T9C7"/>